<proteinExistence type="predicted"/>
<feature type="region of interest" description="Disordered" evidence="1">
    <location>
        <begin position="23"/>
        <end position="63"/>
    </location>
</feature>
<reference evidence="2" key="1">
    <citation type="submission" date="2021-01" db="EMBL/GenBank/DDBJ databases">
        <authorList>
            <person name="Corre E."/>
            <person name="Pelletier E."/>
            <person name="Niang G."/>
            <person name="Scheremetjew M."/>
            <person name="Finn R."/>
            <person name="Kale V."/>
            <person name="Holt S."/>
            <person name="Cochrane G."/>
            <person name="Meng A."/>
            <person name="Brown T."/>
            <person name="Cohen L."/>
        </authorList>
    </citation>
    <scope>NUCLEOTIDE SEQUENCE</scope>
    <source>
        <strain evidence="2">NY070348D</strain>
    </source>
</reference>
<name>A0A7S2WHD9_9STRA</name>
<evidence type="ECO:0000256" key="1">
    <source>
        <dbReference type="SAM" id="MobiDB-lite"/>
    </source>
</evidence>
<feature type="region of interest" description="Disordered" evidence="1">
    <location>
        <begin position="934"/>
        <end position="959"/>
    </location>
</feature>
<feature type="compositionally biased region" description="Low complexity" evidence="1">
    <location>
        <begin position="945"/>
        <end position="956"/>
    </location>
</feature>
<organism evidence="2">
    <name type="scientific">Mucochytrium quahogii</name>
    <dbReference type="NCBI Taxonomy" id="96639"/>
    <lineage>
        <taxon>Eukaryota</taxon>
        <taxon>Sar</taxon>
        <taxon>Stramenopiles</taxon>
        <taxon>Bigyra</taxon>
        <taxon>Labyrinthulomycetes</taxon>
        <taxon>Thraustochytrida</taxon>
        <taxon>Thraustochytriidae</taxon>
        <taxon>Mucochytrium</taxon>
    </lineage>
</organism>
<feature type="region of interest" description="Disordered" evidence="1">
    <location>
        <begin position="184"/>
        <end position="215"/>
    </location>
</feature>
<dbReference type="EMBL" id="HBHK01015589">
    <property type="protein sequence ID" value="CAD9688239.1"/>
    <property type="molecule type" value="Transcribed_RNA"/>
</dbReference>
<sequence length="972" mass="113123">MNASHLSTREQAAFRSHVRLRELARHQQSEKGTRDLGGGSLDGFEARHGSATTGVGSRDDFRTGSARARLGKLNGSWDELRRGSAPTVLGELNGSWSELRRGSAPTVLGKSNGSWSKLGRGSAPGVVCDADGMWSDCSSVSSGDSEEEDEDEMERVAFEKRLRMENTENDPVPVDDVRVCTIKEQESESRSPLRDVNSNGSAAPRLSDWIRPKGREGSSFSAAIRRWQLHKGREVPITASAASFAGVDSSGSFVPLLIRGSSGMVTVSPSRRRRYTTEYDDLQEIDHDKVEALSMSQHRTLARCFVRLQKHWRRSTKYKNITATLERSKRKRLFDEWLSVFYAVRMHRLRTLFTLFEEWVLYVDMKTQNRKLQLVGSTFFQFNWKRLGLTKLAKNSRRRRQNRDYEQKAFNMFRLSILERSINSWKLLIEAKHLSRIAKHAGILHYYSVKAKFAIVALRLNAREKQITRSVQMISRRCLAKEYLNKWRQSLQNALELNVCLEGASLVYDVRLCRNVFRSWKSYLAFCVRERRATRKMDKVRKGFALTRLSNYYLNRQRDFNMCAVATESYYQRHTLAVFATLAELVHLRRISRNADAIREIHSLKRVLRKWKTATESSLHKKRADKWWVRRMTQQGIDSLLENLLVNKKYQGGTETALLHHKLTLLRNTFISWRLTATETVCNRKNTRAAQALNQIHVKRQMFQAWWKRVTYTTNLACAYNLVLNAKTLKDCFQVWHAESIRWYSYRVAILRNQLARSFIHWYHQAMQEKFAKQALLTGAMFRRNKLLTLYFGKWDEHFRASKSKTHVLMLASSHANWQRMRKCFLFWKLVGTPNRRALYDQNSAVLFHRRFVLMTSWRTWKRLTCISARLRAYYLQKIGGVQTQVQVTAFSANFHISRTYFLSSVLRDLAIKRKYLYHWCLYIYMKRSRTRGKQRYGQPTTGGSVSSPIVSPSPSEQGAWSGLNYLHQMMD</sequence>
<feature type="compositionally biased region" description="Basic and acidic residues" evidence="1">
    <location>
        <begin position="23"/>
        <end position="34"/>
    </location>
</feature>
<feature type="compositionally biased region" description="Basic and acidic residues" evidence="1">
    <location>
        <begin position="184"/>
        <end position="193"/>
    </location>
</feature>
<gene>
    <name evidence="2" type="ORF">QSP1433_LOCUS9812</name>
</gene>
<protein>
    <recommendedName>
        <fullName evidence="3">Sfi1 spindle body domain-containing protein</fullName>
    </recommendedName>
</protein>
<accession>A0A7S2WHD9</accession>
<evidence type="ECO:0000313" key="2">
    <source>
        <dbReference type="EMBL" id="CAD9688239.1"/>
    </source>
</evidence>
<evidence type="ECO:0008006" key="3">
    <source>
        <dbReference type="Google" id="ProtNLM"/>
    </source>
</evidence>
<dbReference type="AlphaFoldDB" id="A0A7S2WHD9"/>